<keyword evidence="3" id="KW-1185">Reference proteome</keyword>
<comment type="caution">
    <text evidence="2">The sequence shown here is derived from an EMBL/GenBank/DDBJ whole genome shotgun (WGS) entry which is preliminary data.</text>
</comment>
<keyword evidence="1" id="KW-0732">Signal</keyword>
<sequence>MNTFQSFSICLGALSLLLLAACDAPPNRQKFADMTFQHRPAISLDVASVQVETEPAAALPSGAEDVSAEFPQSPAAAVNQWAGDRLRAVGIRGQADVTIVEARAIRTPLPRSSGLDAALRKEQSDRYDLALEVRITAFNPVIGVSGTLTERVTRSQTVLEDLTLNQREAVLYNMLDAAMKDLDARLEQRISQHLGPLMR</sequence>
<dbReference type="EMBL" id="SNYW01000013">
    <property type="protein sequence ID" value="TDQ78495.1"/>
    <property type="molecule type" value="Genomic_DNA"/>
</dbReference>
<name>A0A4R6WF27_9PROT</name>
<dbReference type="AlphaFoldDB" id="A0A4R6WF27"/>
<evidence type="ECO:0008006" key="4">
    <source>
        <dbReference type="Google" id="ProtNLM"/>
    </source>
</evidence>
<evidence type="ECO:0000256" key="1">
    <source>
        <dbReference type="SAM" id="SignalP"/>
    </source>
</evidence>
<gene>
    <name evidence="2" type="ORF">A8950_3550</name>
</gene>
<feature type="signal peptide" evidence="1">
    <location>
        <begin position="1"/>
        <end position="20"/>
    </location>
</feature>
<evidence type="ECO:0000313" key="2">
    <source>
        <dbReference type="EMBL" id="TDQ78495.1"/>
    </source>
</evidence>
<accession>A0A4R6WF27</accession>
<organism evidence="2 3">
    <name type="scientific">Dongia mobilis</name>
    <dbReference type="NCBI Taxonomy" id="578943"/>
    <lineage>
        <taxon>Bacteria</taxon>
        <taxon>Pseudomonadati</taxon>
        <taxon>Pseudomonadota</taxon>
        <taxon>Alphaproteobacteria</taxon>
        <taxon>Rhodospirillales</taxon>
        <taxon>Dongiaceae</taxon>
        <taxon>Dongia</taxon>
    </lineage>
</organism>
<feature type="chain" id="PRO_5020808636" description="Lipoprotein" evidence="1">
    <location>
        <begin position="21"/>
        <end position="199"/>
    </location>
</feature>
<reference evidence="2 3" key="1">
    <citation type="submission" date="2019-03" db="EMBL/GenBank/DDBJ databases">
        <title>Genomic Encyclopedia of Type Strains, Phase III (KMG-III): the genomes of soil and plant-associated and newly described type strains.</title>
        <authorList>
            <person name="Whitman W."/>
        </authorList>
    </citation>
    <scope>NUCLEOTIDE SEQUENCE [LARGE SCALE GENOMIC DNA]</scope>
    <source>
        <strain evidence="2 3">CGMCC 1.7660</strain>
    </source>
</reference>
<dbReference type="Proteomes" id="UP000295783">
    <property type="component" value="Unassembled WGS sequence"/>
</dbReference>
<dbReference type="RefSeq" id="WP_133614990.1">
    <property type="nucleotide sequence ID" value="NZ_SNYW01000013.1"/>
</dbReference>
<dbReference type="OrthoDB" id="8447133at2"/>
<proteinExistence type="predicted"/>
<evidence type="ECO:0000313" key="3">
    <source>
        <dbReference type="Proteomes" id="UP000295783"/>
    </source>
</evidence>
<protein>
    <recommendedName>
        <fullName evidence="4">Lipoprotein</fullName>
    </recommendedName>
</protein>